<reference evidence="1" key="1">
    <citation type="submission" date="2014-11" db="EMBL/GenBank/DDBJ databases">
        <authorList>
            <person name="Amaro Gonzalez C."/>
        </authorList>
    </citation>
    <scope>NUCLEOTIDE SEQUENCE</scope>
</reference>
<dbReference type="EMBL" id="GBXM01108649">
    <property type="protein sequence ID" value="JAG99927.1"/>
    <property type="molecule type" value="Transcribed_RNA"/>
</dbReference>
<organism evidence="1">
    <name type="scientific">Anguilla anguilla</name>
    <name type="common">European freshwater eel</name>
    <name type="synonym">Muraena anguilla</name>
    <dbReference type="NCBI Taxonomy" id="7936"/>
    <lineage>
        <taxon>Eukaryota</taxon>
        <taxon>Metazoa</taxon>
        <taxon>Chordata</taxon>
        <taxon>Craniata</taxon>
        <taxon>Vertebrata</taxon>
        <taxon>Euteleostomi</taxon>
        <taxon>Actinopterygii</taxon>
        <taxon>Neopterygii</taxon>
        <taxon>Teleostei</taxon>
        <taxon>Anguilliformes</taxon>
        <taxon>Anguillidae</taxon>
        <taxon>Anguilla</taxon>
    </lineage>
</organism>
<accession>A0A0E9P7V1</accession>
<sequence length="26" mass="3179">MYYTTNNMFLIQDLRTELIRISFPPT</sequence>
<name>A0A0E9P7V1_ANGAN</name>
<dbReference type="AlphaFoldDB" id="A0A0E9P7V1"/>
<proteinExistence type="predicted"/>
<evidence type="ECO:0000313" key="1">
    <source>
        <dbReference type="EMBL" id="JAG99927.1"/>
    </source>
</evidence>
<protein>
    <submittedName>
        <fullName evidence="1">Uncharacterized protein</fullName>
    </submittedName>
</protein>
<reference evidence="1" key="2">
    <citation type="journal article" date="2015" name="Fish Shellfish Immunol.">
        <title>Early steps in the European eel (Anguilla anguilla)-Vibrio vulnificus interaction in the gills: Role of the RtxA13 toxin.</title>
        <authorList>
            <person name="Callol A."/>
            <person name="Pajuelo D."/>
            <person name="Ebbesson L."/>
            <person name="Teles M."/>
            <person name="MacKenzie S."/>
            <person name="Amaro C."/>
        </authorList>
    </citation>
    <scope>NUCLEOTIDE SEQUENCE</scope>
</reference>